<organism evidence="1 2">
    <name type="scientific">Antarcticirhabdus aurantiaca</name>
    <dbReference type="NCBI Taxonomy" id="2606717"/>
    <lineage>
        <taxon>Bacteria</taxon>
        <taxon>Pseudomonadati</taxon>
        <taxon>Pseudomonadota</taxon>
        <taxon>Alphaproteobacteria</taxon>
        <taxon>Hyphomicrobiales</taxon>
        <taxon>Aurantimonadaceae</taxon>
        <taxon>Antarcticirhabdus</taxon>
    </lineage>
</organism>
<proteinExistence type="predicted"/>
<name>A0ACD4NJY7_9HYPH</name>
<sequence>MANILYMKLKEQLLTTLASSTVKVVLIDTGAYTYSAAHEFLSSVPSGARIGTPQTLTSKTLVNGVFDASDVTIPNVPAGTGTGSAAEAILIYIDTGTESTSRLVTLIDAAPGLPVTPNGGNVVVTWAAEGIFAL</sequence>
<accession>A0ACD4NJY7</accession>
<dbReference type="Proteomes" id="UP001163223">
    <property type="component" value="Chromosome"/>
</dbReference>
<gene>
    <name evidence="1" type="ORF">OXU80_20090</name>
</gene>
<evidence type="ECO:0000313" key="1">
    <source>
        <dbReference type="EMBL" id="WAJ27134.1"/>
    </source>
</evidence>
<protein>
    <submittedName>
        <fullName evidence="1">Uncharacterized protein</fullName>
    </submittedName>
</protein>
<evidence type="ECO:0000313" key="2">
    <source>
        <dbReference type="Proteomes" id="UP001163223"/>
    </source>
</evidence>
<reference evidence="1" key="1">
    <citation type="submission" date="2022-11" db="EMBL/GenBank/DDBJ databases">
        <title>beta-Carotene-producing bacterium, Jeongeuplla avenae sp. nov., alleviates the salt stress of Arabidopsis seedlings.</title>
        <authorList>
            <person name="Jiang L."/>
            <person name="Lee J."/>
        </authorList>
    </citation>
    <scope>NUCLEOTIDE SEQUENCE</scope>
    <source>
        <strain evidence="1">DY_R2A_6</strain>
    </source>
</reference>
<dbReference type="EMBL" id="CP113520">
    <property type="protein sequence ID" value="WAJ27134.1"/>
    <property type="molecule type" value="Genomic_DNA"/>
</dbReference>
<keyword evidence="2" id="KW-1185">Reference proteome</keyword>